<dbReference type="InterPro" id="IPR036116">
    <property type="entry name" value="FN3_sf"/>
</dbReference>
<keyword evidence="1" id="KW-0677">Repeat</keyword>
<feature type="domain" description="Fibronectin type-III" evidence="3">
    <location>
        <begin position="3349"/>
        <end position="3436"/>
    </location>
</feature>
<dbReference type="InterPro" id="IPR013320">
    <property type="entry name" value="ConA-like_dom_sf"/>
</dbReference>
<feature type="domain" description="Fibronectin type-III" evidence="3">
    <location>
        <begin position="1096"/>
        <end position="1186"/>
    </location>
</feature>
<dbReference type="SMART" id="SM00060">
    <property type="entry name" value="FN3"/>
    <property type="match status" value="13"/>
</dbReference>
<evidence type="ECO:0000256" key="1">
    <source>
        <dbReference type="ARBA" id="ARBA00022737"/>
    </source>
</evidence>
<dbReference type="STRING" id="1184151.AW736_26520"/>
<organism evidence="4 5">
    <name type="scientific">Termitidicoccus mucosus</name>
    <dbReference type="NCBI Taxonomy" id="1184151"/>
    <lineage>
        <taxon>Bacteria</taxon>
        <taxon>Pseudomonadati</taxon>
        <taxon>Verrucomicrobiota</taxon>
        <taxon>Opitutia</taxon>
        <taxon>Opitutales</taxon>
        <taxon>Opitutaceae</taxon>
        <taxon>Termitidicoccus</taxon>
    </lineage>
</organism>
<dbReference type="SUPFAM" id="SSF49265">
    <property type="entry name" value="Fibronectin type III"/>
    <property type="match status" value="7"/>
</dbReference>
<dbReference type="InterPro" id="IPR050964">
    <property type="entry name" value="Striated_Muscle_Regulatory"/>
</dbReference>
<feature type="domain" description="Fibronectin type-III" evidence="3">
    <location>
        <begin position="2060"/>
        <end position="2156"/>
    </location>
</feature>
<dbReference type="PROSITE" id="PS50853">
    <property type="entry name" value="FN3"/>
    <property type="match status" value="11"/>
</dbReference>
<proteinExistence type="predicted"/>
<keyword evidence="5" id="KW-1185">Reference proteome</keyword>
<feature type="domain" description="Fibronectin type-III" evidence="3">
    <location>
        <begin position="2391"/>
        <end position="2493"/>
    </location>
</feature>
<feature type="region of interest" description="Disordered" evidence="2">
    <location>
        <begin position="84"/>
        <end position="104"/>
    </location>
</feature>
<dbReference type="Proteomes" id="UP000078486">
    <property type="component" value="Unassembled WGS sequence"/>
</dbReference>
<evidence type="ECO:0000259" key="3">
    <source>
        <dbReference type="PROSITE" id="PS50853"/>
    </source>
</evidence>
<reference evidence="4 5" key="1">
    <citation type="submission" date="2016-01" db="EMBL/GenBank/DDBJ databases">
        <title>High potential of lignocellulose degradation of a new Verrucomicrobia species.</title>
        <authorList>
            <person name="Wang Y."/>
            <person name="Shi Y."/>
            <person name="Qiu Z."/>
            <person name="Liu S."/>
            <person name="Yang H."/>
        </authorList>
    </citation>
    <scope>NUCLEOTIDE SEQUENCE [LARGE SCALE GENOMIC DNA]</scope>
    <source>
        <strain evidence="4 5">TSB47</strain>
    </source>
</reference>
<protein>
    <recommendedName>
        <fullName evidence="3">Fibronectin type-III domain-containing protein</fullName>
    </recommendedName>
</protein>
<gene>
    <name evidence="4" type="ORF">AW736_26520</name>
</gene>
<dbReference type="SUPFAM" id="SSF49899">
    <property type="entry name" value="Concanavalin A-like lectins/glucanases"/>
    <property type="match status" value="12"/>
</dbReference>
<feature type="domain" description="Fibronectin type-III" evidence="3">
    <location>
        <begin position="3034"/>
        <end position="3121"/>
    </location>
</feature>
<comment type="caution">
    <text evidence="4">The sequence shown here is derived from an EMBL/GenBank/DDBJ whole genome shotgun (WGS) entry which is preliminary data.</text>
</comment>
<feature type="compositionally biased region" description="Acidic residues" evidence="2">
    <location>
        <begin position="84"/>
        <end position="93"/>
    </location>
</feature>
<sequence>MNGGTSGANAANSTPAWQSVSVVPGPAADGSNQLKLYDAGSPLLPSGLSLQNVATQNNTARNGGWRARIDADGGVWMWVETGEATESEDDEETTGGSGQSKVNGLPPVGTLALGGGHAVALTQDGEVWAWETASGTYPGGAASPSQPVKLAGLPEVVSIGAWREYGFAKGGDGAIWLWQGIENKYAALTDEELAAAIGILTGNTPPQNTPQPSFAPKAARMLMSGAMMQSSAAPAPLAPPTDGLRLWLKADAGVVTGTDGKISQWTDQSGLNNHATQGSAAYRPEVAAETLNGLPVVKFTASTNQWMQFGNVMSGATQGEIFVLVKAAQATPGTHRGLWWFGGAGGATHYPASNGSVVDDFGSNAAKTAGAPPDITQWHIYNVSSKAGDWESRVNGKTHYRTTTNNVSFYTAPYLGRTNQGYAFDGDIAEVIIYDRVLDEEEREAVGTYLYSQYTLAGVEAPDAPANLAARPISPAQAGLTWEAEAASSAITYVVERKDTTSETYEIVARVKEGRSYVDSGLDAGTSYVYRIKATSYAGASGYSNEASVTLPTHGTAMPMNGMRAWLRADAQTLGVLGHWADQSGHSNGANQGTASNQPLVVSGSSGLNGWPVVRFEAAKNQWMQFGNVMSGAAEGEIFVLVKAGQATPGTHRGLWWFGGAGGATHYPASSGSVVDDFGSNAAKTAGAPPDITQWHIYNVSSKAGDWESRVNGKTHYRTTSNSVYFYTAPYLGRTNQGYAFDGDIAEVIIYDRVLGEGEREAVGMYLNSKYTLAGIEPPDAPENLAARGISATQAGLTWQAESTSSAITYVIERRDETGGTYEVVARIKDGRSYVDSGLEPGASYIYRVKAVSYTGASDYSDEAPVTLPAHGVAMPTEGMRAWLRADAQTLGVLGYWADQSGHGNGANQGSAANQPEVVDGDLNGWPVVRFEAAKNQWMQFGNVMSGAAEGEIFVLVKAGQATPGTHRGLWWFGGAGGATHYPASSGSVVDDFGSNAAKTAGAPPDITQWHIYNVSSKAGDWESRVNGKTHYRTTSNSVYFYTAPYLGRTNQGYVFDGDIAEVIIYDHVLEEEERNTVGTYLHSKYTLAGVEPPGTPANLAARAIGATQVGLTWEAEAGAGAITYVIERRDAAGGAYEEMGRVKEGRSHVDSGLEAGSSYVYRVKAVSYAGESDYSNEASVTLPEHGAAMPVDGMRAWLRADAQTLGVLGHWADQSGHGNGANQGSASNQPLVISGSSDLNGWPVVRFNASANQWMQFSNVMGGATEGEIFVLVKAAQASPGSHRGLWWFGGAGYATHYPASNGSIVDDFGSNVAKTAGAPPDITQWHIYNVSSKAGHWESRVNGKTHYRVTSNTVSFYSAPYLGRSHQGYAFDGDIAEVLVFDRVLDEGERQAAGMYLYSKYTLPGIEPPAAPPVLAGQSAGAGQNYLSWDAPAETAWTEYVLERSPDGSVWNEAGRFGIGARGHLDQGLAAGAYHYRLKMRNWAGESGYGNTVTLSVAEDSAGVVPVEGMRLWLRADLGVTADAAGTVSQWADISGSNNHAAQTAAASRPALAAASTPDARPVVRFTRASQQKLDLPASFMTGAAAGDVFVILKNNALKPASYSGLWRVGTATGYYPQTNGTLTDGFGSNTARDLGTAQVDITQRHLLEISAVSGSWVSRLNGLGQTRADTNTVSWNTAPLLGHNGSYAFDGDIEEVIIYDRVLTDTEREQVRLHLNARHGLVTAAPETPADLQARPGVQGGVELTWDASAAPPSVWHEYIIERSAGNGDFEEIARTEWHDFTDTGAQPGVAYTYRAKARNWHGESGYATTATPLTITTDDALPAVPAPENLRLWLRADHGVFIHTGTAAETRVQRWQDQSGSGNHAVQLAPANQPLRATDAVTGAPVLRFTAAQKHSLAFLDVMRGATAAEFIVRVKTGATTYAADNSLWKWSSYGAAYPASTGDLTDGTASNANQLQGAPVLPLNQWRTYSVSAAQGNWTSRINGLIQYQIATNAPSFVTAPQLGTNGGTWFDGDVSEILIFDRVLTDAEREQLTRYLEARANPDATPQPPAPPAAPIGLTAAAESATTIAVRWTPPAALETGMAVILERSIGNTNAFEEIRRFALGYENRSDYADRNLTPGTTCAYRLKFRDTAGRESAYSATATVTTPADTAADSIWPADIAPQNLHLWMRADLGLVTAPGGRIVSWEDQSGKNNHAAQTLVANQPLVGDSPDTPRSTTVAFNGAQPQYLALPSTLFTSAATGDVFVVLKTATTTPAATRSLWQFGPSTSYYPQNNDTLTESLGTSTVRPLGQPLAATTAWHLYNVTARPGEWIARLNGLEQYRDATANTVSFSGIPRLGAGTAYFHGDIAELIVFDRVLTTTERERLTRYFNSRCAALPEPAAAPETPHTLDATPDSPSSALVTWTLPDAPPIGVTYTLERRTGGAGASGDFAAVFSFAHGNAMSGDFTDATVAAGHIYTYRFRARDAIGRETISTSTATVTIPTSAAPGVLTQTEGLRLWLRADRGLVSDTTGRLAVWRDQSGQNNHATQAVLASQPALAPTGAILFSGSAANQYFALPTALMTGATSGEVFVILKSNTTASATRGLWQMGYSSYSYYPNSDGTLSDNFGSNTQRQLGAPKADFSQKHLYHVTAKPGEWVARLNDIEQFRATTNTVSWNTAPLIGSNGSYGFDGEITEVLIYDHALTDAERATVRAYLDERHALGITAPPPAPALAAREVVPTGVELSWTLPPLNTDAQLVLQRRDDNGAYAALATLGKHDRAHTDSTVQTGHTYAYRIKIAAAIAGDGEWSNEVTITTTTAPAPSTLTDGLRLWLRAGQQVTIAGNGRVSCWEDQSGQNNHATQTNVAAMPALAADGTVTFTAAQNRRFALPAALMSSTTEGEIFIILKAAATPSAIRGLWRMGYSSYSYYPNTDGTVYDDAGTNTSRSLGLPTADLVQWHLYNISSKPDEWVSRFNGQERASFDTNTVRWSTSPLLGSNGSNGFDGDIAEILIYNRVLSASERETVSNYLARKHIPAAGAQPDAPAQLSARVIGDGQATLEWQNQPATWTWQELQRKAGDGTYAAIARPAGTSHVDAGLEPGQTYTYRIRTHTPADASAWSNEAAITIPAETETTGPAIPLSALRLWLKADTLQTGKIVLWRDQSGKGSHAAAPSIIYAPQAATDATGKKSAYFAAAQNQRLALPNLMNGATEGEVFIVLKTESTKPSSMRGLWRMGHSNSSYYPNTDGTLADHFGASTSRSLATPLADITQWHVFNVSSEAGEWIARINGAMQHRAISNTVTWNTSPLLGSNGIYYFDGDIAEVLVFDEVLSEAERVTVQDYLVGRHRLAGTNGTLAAPGSLTVHAFNETQASLKWEAEPAAWITYEVQRKTGGGDYTIITAANGLSCIDSNLESGTEYTYRVRARSTIAASEWSEEVTVTMPAATGDAAAMPMENLRLWLKADLLATGTLGVWHDQSGCLNDAAVSIPSYAPAVTQAEDGNKSVHFEATKSQHLTLPHFMNGATEGEVFIVLKAAAATPSAARGLWRMGSSNNYSYYPQTNGTPYEDFGTNTQRNLGTPTANIAQWHVFNVSSKAGEWVARLNGAMQHRTTSNTVSWSTSPRLGSNGSHYFDGDIAEVLVFDKVLSSAERKTVQDYLVGKHQLAGAGDMLAAPENLTAQTLGATQASLKWNAEPSTWTGYEVQRKEGDDDYTTVGIVSGLSHFDNALEAEREYTYRVRARSATAVSEWSNEATITAVSDSSGALLPVENLRLWLKADTLLPGTLGAWADQSGNLNGAVAPAPVNAPLVTQDESDGIAVHFDATKNQHLGLPNFMNGAAEGEAFVVLKASSAQPSASRGLWRMGSSSYNYYPHTNGTLYEDFGTNTQRSLGAPAANIAQWHVYNVSSKAEEWMARINGTQQIHSASNTVYWHSSPLLGSTGSRGFDGDIAEVLVFDKVLTAAERATVQNYLAGKHRLAGTDDTLASPENLTARVLGATQASLKWNAVPSAWVAYEIQRRTSGGGYATITTASGLSHLDSTLEAETEYTYRVRARSATAVSEWSNEATITAVSDSSGALLPVESLRLWLKADTLLPGTLGAWADQSGNLNGAVAPAPVNAPLVTQDESGGIAVHFDATKNQHLGLPNFMNGATEGEAFVVLKASSAQPSASRGLWRVGSSSYNYYPHTNGTLYEDFGTNTQRSLATPAINITQWHVYNVSSKAGEWMARIDGTQQAYSTSNTAYWHSAPLLGSNGNHGFDGGVAEVLVFDKVLSEEERAIVNNYLVLKNTLDGGVSLSGEITLSVTLQSSSKARLAWTGFPYSWIDYTVERQNNDGTWTPLFSKRDSFTYMDTVGGLSQTYRYRIRARNLHGAILYSNEATITTPGLDVFVPIGGENFSIGGSGLTFLDVSAGAEYAFSVSSAGDYRCDLVVSPVFHKNVFGPIQLDIWMDDIWIGRHTVTSTAQYQNLSQFFHLAVPGVHRIRFHQLSSSLQRTLQINNLEITPVTVSELPQTQRDTIASLCGMDAQGAVQSKVSPYCLEGGEWMPGDLQLSIAGEPVQVLPQLRGRWYANIPLVPETAVSVSANFAQGLTDENCAITWVPTNILTDTAPFILRRHDRLLLTACEEATPSDAAVTLAITTPAGITETLTTTVAAPLEYCFAEAGVYQITATLSETGNAPVSNTLEVQARAVTLDGGPLVTFTGNYNTPLAVTVDSGPIAMSADAGISGVSASVSSSTTLDIKSTSSAAGRIVARTGAPSGTILGTVAVESPRSFLRPCDWGMMPAVFTLATGEKVVKVTFITDELPDGWYLIMNAFGGGVTALDGSRRTRFEKSDFVSGVLEIYYLTTGTSACHTAILYDDQGRAVMSW</sequence>
<feature type="domain" description="Fibronectin type-III" evidence="3">
    <location>
        <begin position="2718"/>
        <end position="2812"/>
    </location>
</feature>
<dbReference type="CDD" id="cd00063">
    <property type="entry name" value="FN3"/>
    <property type="match status" value="10"/>
</dbReference>
<dbReference type="SUPFAM" id="SSF50985">
    <property type="entry name" value="RCC1/BLIP-II"/>
    <property type="match status" value="1"/>
</dbReference>
<dbReference type="InterPro" id="IPR013783">
    <property type="entry name" value="Ig-like_fold"/>
</dbReference>
<accession>A0A178IQ38</accession>
<evidence type="ECO:0000313" key="4">
    <source>
        <dbReference type="EMBL" id="OAM91858.1"/>
    </source>
</evidence>
<evidence type="ECO:0000256" key="2">
    <source>
        <dbReference type="SAM" id="MobiDB-lite"/>
    </source>
</evidence>
<dbReference type="InterPro" id="IPR009091">
    <property type="entry name" value="RCC1/BLIP-II"/>
</dbReference>
<dbReference type="EMBL" id="LRRQ01000005">
    <property type="protein sequence ID" value="OAM91858.1"/>
    <property type="molecule type" value="Genomic_DNA"/>
</dbReference>
<dbReference type="InterPro" id="IPR003961">
    <property type="entry name" value="FN3_dom"/>
</dbReference>
<feature type="domain" description="Fibronectin type-III" evidence="3">
    <location>
        <begin position="464"/>
        <end position="556"/>
    </location>
</feature>
<feature type="domain" description="Fibronectin type-III" evidence="3">
    <location>
        <begin position="1731"/>
        <end position="1823"/>
    </location>
</feature>
<feature type="compositionally biased region" description="Polar residues" evidence="2">
    <location>
        <begin position="7"/>
        <end position="21"/>
    </location>
</feature>
<dbReference type="PANTHER" id="PTHR13817:SF173">
    <property type="entry name" value="FRAZZLED"/>
    <property type="match status" value="1"/>
</dbReference>
<name>A0A178IQ38_9BACT</name>
<feature type="region of interest" description="Disordered" evidence="2">
    <location>
        <begin position="1"/>
        <end position="24"/>
    </location>
</feature>
<feature type="domain" description="Fibronectin type-III" evidence="3">
    <location>
        <begin position="3664"/>
        <end position="3751"/>
    </location>
</feature>
<feature type="domain" description="Fibronectin type-III" evidence="3">
    <location>
        <begin position="3977"/>
        <end position="4064"/>
    </location>
</feature>
<dbReference type="Pfam" id="PF00041">
    <property type="entry name" value="fn3"/>
    <property type="match status" value="6"/>
</dbReference>
<dbReference type="PANTHER" id="PTHR13817">
    <property type="entry name" value="TITIN"/>
    <property type="match status" value="1"/>
</dbReference>
<dbReference type="Gene3D" id="2.60.40.10">
    <property type="entry name" value="Immunoglobulins"/>
    <property type="match status" value="13"/>
</dbReference>
<dbReference type="Gene3D" id="2.60.120.200">
    <property type="match status" value="6"/>
</dbReference>
<evidence type="ECO:0000313" key="5">
    <source>
        <dbReference type="Proteomes" id="UP000078486"/>
    </source>
</evidence>
<feature type="domain" description="Fibronectin type-III" evidence="3">
    <location>
        <begin position="781"/>
        <end position="871"/>
    </location>
</feature>